<gene>
    <name evidence="1" type="ORF">P857_802</name>
</gene>
<dbReference type="STRING" id="1401685.P857_802"/>
<proteinExistence type="predicted"/>
<sequence>MIRKPKNRQKKNQNIDNIKDALEKSGDIDCEILELNRVTVEHKTDTTPDTPITSGSVIENINDSLNNICSMDKNKEEYNTEILDNKKQSIKSMIKSLKKDYNAEKDDKLNSNQQNIGQLDYIIQETISQVIREYLRPMKDIDMYLLIKQIVATEVQKIMNSDDDN</sequence>
<name>W2V1U9_9RICK</name>
<protein>
    <submittedName>
        <fullName evidence="1">Uncharacterized protein</fullName>
    </submittedName>
</protein>
<dbReference type="Proteomes" id="UP000018951">
    <property type="component" value="Unassembled WGS sequence"/>
</dbReference>
<comment type="caution">
    <text evidence="1">The sequence shown here is derived from an EMBL/GenBank/DDBJ whole genome shotgun (WGS) entry which is preliminary data.</text>
</comment>
<dbReference type="EMBL" id="AXCJ01000001">
    <property type="protein sequence ID" value="ETO91632.1"/>
    <property type="molecule type" value="Genomic_DNA"/>
</dbReference>
<evidence type="ECO:0000313" key="2">
    <source>
        <dbReference type="Proteomes" id="UP000018951"/>
    </source>
</evidence>
<dbReference type="AlphaFoldDB" id="W2V1U9"/>
<evidence type="ECO:0000313" key="1">
    <source>
        <dbReference type="EMBL" id="ETO91632.1"/>
    </source>
</evidence>
<organism evidence="1 2">
    <name type="scientific">Candidatus Xenolissoclinum pacificiensis L6</name>
    <dbReference type="NCBI Taxonomy" id="1401685"/>
    <lineage>
        <taxon>Bacteria</taxon>
        <taxon>Pseudomonadati</taxon>
        <taxon>Pseudomonadota</taxon>
        <taxon>Alphaproteobacteria</taxon>
        <taxon>Rickettsiales</taxon>
        <taxon>Anaplasmataceae</taxon>
        <taxon>Candidatus Xenolissoclinum</taxon>
    </lineage>
</organism>
<keyword evidence="2" id="KW-1185">Reference proteome</keyword>
<accession>W2V1U9</accession>
<reference evidence="1 2" key="1">
    <citation type="journal article" date="2013" name="PLoS ONE">
        <title>Bacterial endosymbiosis in a chordate host: long-term co-evolution and conservation of secondary metabolism.</title>
        <authorList>
            <person name="Kwan J.C."/>
            <person name="Schmidt E.W."/>
        </authorList>
    </citation>
    <scope>NUCLEOTIDE SEQUENCE [LARGE SCALE GENOMIC DNA]</scope>
    <source>
        <strain evidence="2">L6</strain>
    </source>
</reference>